<sequence length="143" mass="16631">MEWSIALKLDIHFYSIPFHWSQDWVFSIRSSRKMRHVIHGGSKVCFETRFEVAEFYPSPPLPLRGRFRVSFLPSKRGLNVGICFDVPLPSLRGPKLESAHEVLDFEFVGIPALSFRYPNFHRFLKLTIAFSLPCSKNSILEEM</sequence>
<dbReference type="Proteomes" id="UP000499080">
    <property type="component" value="Unassembled WGS sequence"/>
</dbReference>
<dbReference type="EMBL" id="BGPR01023230">
    <property type="protein sequence ID" value="GBN90242.1"/>
    <property type="molecule type" value="Genomic_DNA"/>
</dbReference>
<accession>A0A4Y2SPJ0</accession>
<reference evidence="1 2" key="1">
    <citation type="journal article" date="2019" name="Sci. Rep.">
        <title>Orb-weaving spider Araneus ventricosus genome elucidates the spidroin gene catalogue.</title>
        <authorList>
            <person name="Kono N."/>
            <person name="Nakamura H."/>
            <person name="Ohtoshi R."/>
            <person name="Moran D.A.P."/>
            <person name="Shinohara A."/>
            <person name="Yoshida Y."/>
            <person name="Fujiwara M."/>
            <person name="Mori M."/>
            <person name="Tomita M."/>
            <person name="Arakawa K."/>
        </authorList>
    </citation>
    <scope>NUCLEOTIDE SEQUENCE [LARGE SCALE GENOMIC DNA]</scope>
</reference>
<organism evidence="1 2">
    <name type="scientific">Araneus ventricosus</name>
    <name type="common">Orbweaver spider</name>
    <name type="synonym">Epeira ventricosa</name>
    <dbReference type="NCBI Taxonomy" id="182803"/>
    <lineage>
        <taxon>Eukaryota</taxon>
        <taxon>Metazoa</taxon>
        <taxon>Ecdysozoa</taxon>
        <taxon>Arthropoda</taxon>
        <taxon>Chelicerata</taxon>
        <taxon>Arachnida</taxon>
        <taxon>Araneae</taxon>
        <taxon>Araneomorphae</taxon>
        <taxon>Entelegynae</taxon>
        <taxon>Araneoidea</taxon>
        <taxon>Araneidae</taxon>
        <taxon>Araneus</taxon>
    </lineage>
</organism>
<evidence type="ECO:0000313" key="1">
    <source>
        <dbReference type="EMBL" id="GBN90242.1"/>
    </source>
</evidence>
<evidence type="ECO:0000313" key="2">
    <source>
        <dbReference type="Proteomes" id="UP000499080"/>
    </source>
</evidence>
<keyword evidence="2" id="KW-1185">Reference proteome</keyword>
<proteinExistence type="predicted"/>
<protein>
    <submittedName>
        <fullName evidence="1">Uncharacterized protein</fullName>
    </submittedName>
</protein>
<dbReference type="AlphaFoldDB" id="A0A4Y2SPJ0"/>
<gene>
    <name evidence="1" type="ORF">AVEN_41542_1</name>
</gene>
<name>A0A4Y2SPJ0_ARAVE</name>
<comment type="caution">
    <text evidence="1">The sequence shown here is derived from an EMBL/GenBank/DDBJ whole genome shotgun (WGS) entry which is preliminary data.</text>
</comment>